<dbReference type="InterPro" id="IPR036895">
    <property type="entry name" value="Uracil-DNA_glycosylase-like_sf"/>
</dbReference>
<keyword evidence="5" id="KW-0408">Iron</keyword>
<evidence type="ECO:0000256" key="4">
    <source>
        <dbReference type="ARBA" id="ARBA00022801"/>
    </source>
</evidence>
<dbReference type="RefSeq" id="WP_133333615.1">
    <property type="nucleotide sequence ID" value="NZ_SMYO01000003.1"/>
</dbReference>
<feature type="domain" description="Uracil-DNA glycosylase-like" evidence="8">
    <location>
        <begin position="35"/>
        <end position="188"/>
    </location>
</feature>
<dbReference type="EMBL" id="SMYO01000003">
    <property type="protein sequence ID" value="TDK63276.1"/>
    <property type="molecule type" value="Genomic_DNA"/>
</dbReference>
<dbReference type="PANTHER" id="PTHR33693:SF1">
    <property type="entry name" value="TYPE-4 URACIL-DNA GLYCOSYLASE"/>
    <property type="match status" value="1"/>
</dbReference>
<sequence>MADFCPSLWPEEPTPELLKDCGECGLIQHGTRMVWGEGNPDAPIMVILDNPGAREDREGTPFVCGTRQALQAAVHQVGLDKDDLYITYILKRKPVRAYDKEQTRKVCMGHLKEQLEVKHPAIIVCLGNVAVQSFFHDPLVDVKSLRGKMHRVQGFQTAVGYHPLAVRRRPNLWTMFVEDWTFIADKYRRIEL</sequence>
<dbReference type="SUPFAM" id="SSF52141">
    <property type="entry name" value="Uracil-DNA glycosylase-like"/>
    <property type="match status" value="1"/>
</dbReference>
<evidence type="ECO:0000256" key="1">
    <source>
        <dbReference type="ARBA" id="ARBA00022485"/>
    </source>
</evidence>
<keyword evidence="2" id="KW-0479">Metal-binding</keyword>
<evidence type="ECO:0000256" key="7">
    <source>
        <dbReference type="ARBA" id="ARBA00023204"/>
    </source>
</evidence>
<dbReference type="AlphaFoldDB" id="A0A4R5VVV9"/>
<evidence type="ECO:0000256" key="5">
    <source>
        <dbReference type="ARBA" id="ARBA00023004"/>
    </source>
</evidence>
<dbReference type="Proteomes" id="UP000295132">
    <property type="component" value="Unassembled WGS sequence"/>
</dbReference>
<protein>
    <submittedName>
        <fullName evidence="9">Uracil-DNA glycosylase</fullName>
    </submittedName>
</protein>
<dbReference type="CDD" id="cd10030">
    <property type="entry name" value="UDG-F4_TTUDGA_SPO1dp_like"/>
    <property type="match status" value="1"/>
</dbReference>
<evidence type="ECO:0000313" key="10">
    <source>
        <dbReference type="Proteomes" id="UP000295132"/>
    </source>
</evidence>
<comment type="caution">
    <text evidence="9">The sequence shown here is derived from an EMBL/GenBank/DDBJ whole genome shotgun (WGS) entry which is preliminary data.</text>
</comment>
<evidence type="ECO:0000256" key="2">
    <source>
        <dbReference type="ARBA" id="ARBA00022723"/>
    </source>
</evidence>
<accession>A0A4R5VVV9</accession>
<keyword evidence="7" id="KW-0234">DNA repair</keyword>
<dbReference type="SMART" id="SM00987">
    <property type="entry name" value="UreE_C"/>
    <property type="match status" value="1"/>
</dbReference>
<reference evidence="9 10" key="1">
    <citation type="submission" date="2019-03" db="EMBL/GenBank/DDBJ databases">
        <title>Bacillus niacini sp. nov. a Nicotinate-Metabolizing Mesophile Isolated from Soil.</title>
        <authorList>
            <person name="Zhang G."/>
        </authorList>
    </citation>
    <scope>NUCLEOTIDE SEQUENCE [LARGE SCALE GENOMIC DNA]</scope>
    <source>
        <strain evidence="9 10">WN066</strain>
    </source>
</reference>
<keyword evidence="6" id="KW-0411">Iron-sulfur</keyword>
<dbReference type="GO" id="GO:0051539">
    <property type="term" value="F:4 iron, 4 sulfur cluster binding"/>
    <property type="evidence" value="ECO:0007669"/>
    <property type="project" value="UniProtKB-KW"/>
</dbReference>
<dbReference type="GO" id="GO:0046872">
    <property type="term" value="F:metal ion binding"/>
    <property type="evidence" value="ECO:0007669"/>
    <property type="project" value="UniProtKB-KW"/>
</dbReference>
<evidence type="ECO:0000259" key="8">
    <source>
        <dbReference type="SMART" id="SM00986"/>
    </source>
</evidence>
<dbReference type="GO" id="GO:0097506">
    <property type="term" value="F:deaminated base DNA N-glycosylase activity"/>
    <property type="evidence" value="ECO:0007669"/>
    <property type="project" value="UniProtKB-ARBA"/>
</dbReference>
<dbReference type="InterPro" id="IPR051536">
    <property type="entry name" value="UDG_Type-4/5"/>
</dbReference>
<keyword evidence="4" id="KW-0378">Hydrolase</keyword>
<dbReference type="Gene3D" id="3.40.470.10">
    <property type="entry name" value="Uracil-DNA glycosylase-like domain"/>
    <property type="match status" value="1"/>
</dbReference>
<evidence type="ECO:0000313" key="9">
    <source>
        <dbReference type="EMBL" id="TDK63276.1"/>
    </source>
</evidence>
<dbReference type="InterPro" id="IPR005122">
    <property type="entry name" value="Uracil-DNA_glycosylase-like"/>
</dbReference>
<name>A0A4R5VVV9_9BACI</name>
<organism evidence="9 10">
    <name type="scientific">Bacillus salipaludis</name>
    <dbReference type="NCBI Taxonomy" id="2547811"/>
    <lineage>
        <taxon>Bacteria</taxon>
        <taxon>Bacillati</taxon>
        <taxon>Bacillota</taxon>
        <taxon>Bacilli</taxon>
        <taxon>Bacillales</taxon>
        <taxon>Bacillaceae</taxon>
        <taxon>Bacillus</taxon>
    </lineage>
</organism>
<dbReference type="Pfam" id="PF03167">
    <property type="entry name" value="UDG"/>
    <property type="match status" value="1"/>
</dbReference>
<gene>
    <name evidence="9" type="ORF">E2K98_07455</name>
</gene>
<keyword evidence="1" id="KW-0004">4Fe-4S</keyword>
<dbReference type="PANTHER" id="PTHR33693">
    <property type="entry name" value="TYPE-5 URACIL-DNA GLYCOSYLASE"/>
    <property type="match status" value="1"/>
</dbReference>
<evidence type="ECO:0000256" key="3">
    <source>
        <dbReference type="ARBA" id="ARBA00022763"/>
    </source>
</evidence>
<proteinExistence type="predicted"/>
<keyword evidence="3" id="KW-0227">DNA damage</keyword>
<dbReference type="SMART" id="SM00986">
    <property type="entry name" value="UDG"/>
    <property type="match status" value="1"/>
</dbReference>
<evidence type="ECO:0000256" key="6">
    <source>
        <dbReference type="ARBA" id="ARBA00023014"/>
    </source>
</evidence>
<dbReference type="GO" id="GO:0006281">
    <property type="term" value="P:DNA repair"/>
    <property type="evidence" value="ECO:0007669"/>
    <property type="project" value="UniProtKB-KW"/>
</dbReference>